<reference evidence="2" key="1">
    <citation type="journal article" date="2022" name="Mol. Ecol. Resour.">
        <title>The genomes of chicory, endive, great burdock and yacon provide insights into Asteraceae palaeo-polyploidization history and plant inulin production.</title>
        <authorList>
            <person name="Fan W."/>
            <person name="Wang S."/>
            <person name="Wang H."/>
            <person name="Wang A."/>
            <person name="Jiang F."/>
            <person name="Liu H."/>
            <person name="Zhao H."/>
            <person name="Xu D."/>
            <person name="Zhang Y."/>
        </authorList>
    </citation>
    <scope>NUCLEOTIDE SEQUENCE [LARGE SCALE GENOMIC DNA]</scope>
    <source>
        <strain evidence="2">cv. Niubang</strain>
    </source>
</reference>
<organism evidence="1 2">
    <name type="scientific">Arctium lappa</name>
    <name type="common">Greater burdock</name>
    <name type="synonym">Lappa major</name>
    <dbReference type="NCBI Taxonomy" id="4217"/>
    <lineage>
        <taxon>Eukaryota</taxon>
        <taxon>Viridiplantae</taxon>
        <taxon>Streptophyta</taxon>
        <taxon>Embryophyta</taxon>
        <taxon>Tracheophyta</taxon>
        <taxon>Spermatophyta</taxon>
        <taxon>Magnoliopsida</taxon>
        <taxon>eudicotyledons</taxon>
        <taxon>Gunneridae</taxon>
        <taxon>Pentapetalae</taxon>
        <taxon>asterids</taxon>
        <taxon>campanulids</taxon>
        <taxon>Asterales</taxon>
        <taxon>Asteraceae</taxon>
        <taxon>Carduoideae</taxon>
        <taxon>Cardueae</taxon>
        <taxon>Arctiinae</taxon>
        <taxon>Arctium</taxon>
    </lineage>
</organism>
<sequence>MEPLHLHLNQPPNFFVLVDNFPRFITSYYFHHLLTEFVNANSPPNGKSRRLASSFNNLKVRQCEQSAQRKSRRLASSFNNLKG</sequence>
<name>A0ACB8XG63_ARCLA</name>
<keyword evidence="2" id="KW-1185">Reference proteome</keyword>
<evidence type="ECO:0000313" key="1">
    <source>
        <dbReference type="EMBL" id="KAI3665901.1"/>
    </source>
</evidence>
<proteinExistence type="predicted"/>
<dbReference type="Proteomes" id="UP001055879">
    <property type="component" value="Linkage Group LG18"/>
</dbReference>
<reference evidence="1 2" key="2">
    <citation type="journal article" date="2022" name="Mol. Ecol. Resour.">
        <title>The genomes of chicory, endive, great burdock and yacon provide insights into Asteraceae paleo-polyploidization history and plant inulin production.</title>
        <authorList>
            <person name="Fan W."/>
            <person name="Wang S."/>
            <person name="Wang H."/>
            <person name="Wang A."/>
            <person name="Jiang F."/>
            <person name="Liu H."/>
            <person name="Zhao H."/>
            <person name="Xu D."/>
            <person name="Zhang Y."/>
        </authorList>
    </citation>
    <scope>NUCLEOTIDE SEQUENCE [LARGE SCALE GENOMIC DNA]</scope>
    <source>
        <strain evidence="2">cv. Niubang</strain>
    </source>
</reference>
<dbReference type="EMBL" id="CM042064">
    <property type="protein sequence ID" value="KAI3665901.1"/>
    <property type="molecule type" value="Genomic_DNA"/>
</dbReference>
<evidence type="ECO:0000313" key="2">
    <source>
        <dbReference type="Proteomes" id="UP001055879"/>
    </source>
</evidence>
<protein>
    <submittedName>
        <fullName evidence="1">Uncharacterized protein</fullName>
    </submittedName>
</protein>
<comment type="caution">
    <text evidence="1">The sequence shown here is derived from an EMBL/GenBank/DDBJ whole genome shotgun (WGS) entry which is preliminary data.</text>
</comment>
<accession>A0ACB8XG63</accession>
<gene>
    <name evidence="1" type="ORF">L6452_44536</name>
</gene>